<evidence type="ECO:0000313" key="2">
    <source>
        <dbReference type="EMBL" id="QVT79039.1"/>
    </source>
</evidence>
<organism evidence="2 3">
    <name type="scientific">Nocardioides aquaticus</name>
    <dbReference type="NCBI Taxonomy" id="160826"/>
    <lineage>
        <taxon>Bacteria</taxon>
        <taxon>Bacillati</taxon>
        <taxon>Actinomycetota</taxon>
        <taxon>Actinomycetes</taxon>
        <taxon>Propionibacteriales</taxon>
        <taxon>Nocardioidaceae</taxon>
        <taxon>Nocardioides</taxon>
    </lineage>
</organism>
<accession>A0ABX8EFK6</accession>
<dbReference type="RefSeq" id="WP_214058540.1">
    <property type="nucleotide sequence ID" value="NZ_BAAAHS010000208.1"/>
</dbReference>
<dbReference type="Gene3D" id="3.40.630.30">
    <property type="match status" value="1"/>
</dbReference>
<feature type="domain" description="N-acetyltransferase" evidence="1">
    <location>
        <begin position="128"/>
        <end position="267"/>
    </location>
</feature>
<evidence type="ECO:0000259" key="1">
    <source>
        <dbReference type="PROSITE" id="PS51186"/>
    </source>
</evidence>
<sequence length="267" mass="28442">MTRTTPPDAARVVAASAAWIWVPEQARTVETDDFLLVRYPDWFFHPLELARFDPAGDLGTALDAALAAARTFDLPDDAELTAWVRLAAPAGLLEAYVDRGGVVDETLDVLALDLTAGPPDLGEAGDGVDVRWVDDVQGLRDLAGVNVEVFGGKPVPEEELEPSLARWREARSAGRGGQVVAYDRGHPVGSGGVSVVDGDVRLWGGGVLEEARGRGVYRAMLAERVAEGLRQGAGLALVKGRVETSGPILQRAGFHVFVREVSCTLPL</sequence>
<reference evidence="2 3" key="1">
    <citation type="submission" date="2021-05" db="EMBL/GenBank/DDBJ databases">
        <title>Complete genome of Nocardioides aquaticus KCTC 9944T isolated from meromictic and hypersaline Ekho Lake, Antarctica.</title>
        <authorList>
            <person name="Hwang K."/>
            <person name="Kim K.M."/>
            <person name="Choe H."/>
        </authorList>
    </citation>
    <scope>NUCLEOTIDE SEQUENCE [LARGE SCALE GENOMIC DNA]</scope>
    <source>
        <strain evidence="2 3">KCTC 9944</strain>
    </source>
</reference>
<dbReference type="InterPro" id="IPR000182">
    <property type="entry name" value="GNAT_dom"/>
</dbReference>
<proteinExistence type="predicted"/>
<gene>
    <name evidence="2" type="ORF">ENKNEFLB_01419</name>
</gene>
<dbReference type="InterPro" id="IPR016181">
    <property type="entry name" value="Acyl_CoA_acyltransferase"/>
</dbReference>
<dbReference type="Proteomes" id="UP000679307">
    <property type="component" value="Chromosome"/>
</dbReference>
<protein>
    <recommendedName>
        <fullName evidence="1">N-acetyltransferase domain-containing protein</fullName>
    </recommendedName>
</protein>
<dbReference type="Pfam" id="PF00583">
    <property type="entry name" value="Acetyltransf_1"/>
    <property type="match status" value="1"/>
</dbReference>
<keyword evidence="3" id="KW-1185">Reference proteome</keyword>
<dbReference type="EMBL" id="CP075371">
    <property type="protein sequence ID" value="QVT79039.1"/>
    <property type="molecule type" value="Genomic_DNA"/>
</dbReference>
<dbReference type="CDD" id="cd04301">
    <property type="entry name" value="NAT_SF"/>
    <property type="match status" value="1"/>
</dbReference>
<evidence type="ECO:0000313" key="3">
    <source>
        <dbReference type="Proteomes" id="UP000679307"/>
    </source>
</evidence>
<name>A0ABX8EFK6_9ACTN</name>
<dbReference type="SUPFAM" id="SSF55729">
    <property type="entry name" value="Acyl-CoA N-acyltransferases (Nat)"/>
    <property type="match status" value="1"/>
</dbReference>
<dbReference type="PROSITE" id="PS51186">
    <property type="entry name" value="GNAT"/>
    <property type="match status" value="1"/>
</dbReference>